<dbReference type="EMBL" id="JAAIUW010000001">
    <property type="protein sequence ID" value="KAF7843724.1"/>
    <property type="molecule type" value="Genomic_DNA"/>
</dbReference>
<name>A0A834XG36_9FABA</name>
<gene>
    <name evidence="1" type="ORF">G2W53_000629</name>
</gene>
<reference evidence="1" key="1">
    <citation type="submission" date="2020-09" db="EMBL/GenBank/DDBJ databases">
        <title>Genome-Enabled Discovery of Anthraquinone Biosynthesis in Senna tora.</title>
        <authorList>
            <person name="Kang S.-H."/>
            <person name="Pandey R.P."/>
            <person name="Lee C.-M."/>
            <person name="Sim J.-S."/>
            <person name="Jeong J.-T."/>
            <person name="Choi B.-S."/>
            <person name="Jung M."/>
            <person name="Ginzburg D."/>
            <person name="Zhao K."/>
            <person name="Won S.Y."/>
            <person name="Oh T.-J."/>
            <person name="Yu Y."/>
            <person name="Kim N.-H."/>
            <person name="Lee O.R."/>
            <person name="Lee T.-H."/>
            <person name="Bashyal P."/>
            <person name="Kim T.-S."/>
            <person name="Lee W.-H."/>
            <person name="Kawkins C."/>
            <person name="Kim C.-K."/>
            <person name="Kim J.S."/>
            <person name="Ahn B.O."/>
            <person name="Rhee S.Y."/>
            <person name="Sohng J.K."/>
        </authorList>
    </citation>
    <scope>NUCLEOTIDE SEQUENCE</scope>
    <source>
        <tissue evidence="1">Leaf</tissue>
    </source>
</reference>
<protein>
    <submittedName>
        <fullName evidence="1">Uncharacterized protein</fullName>
    </submittedName>
</protein>
<keyword evidence="2" id="KW-1185">Reference proteome</keyword>
<accession>A0A834XG36</accession>
<organism evidence="1 2">
    <name type="scientific">Senna tora</name>
    <dbReference type="NCBI Taxonomy" id="362788"/>
    <lineage>
        <taxon>Eukaryota</taxon>
        <taxon>Viridiplantae</taxon>
        <taxon>Streptophyta</taxon>
        <taxon>Embryophyta</taxon>
        <taxon>Tracheophyta</taxon>
        <taxon>Spermatophyta</taxon>
        <taxon>Magnoliopsida</taxon>
        <taxon>eudicotyledons</taxon>
        <taxon>Gunneridae</taxon>
        <taxon>Pentapetalae</taxon>
        <taxon>rosids</taxon>
        <taxon>fabids</taxon>
        <taxon>Fabales</taxon>
        <taxon>Fabaceae</taxon>
        <taxon>Caesalpinioideae</taxon>
        <taxon>Cassia clade</taxon>
        <taxon>Senna</taxon>
    </lineage>
</organism>
<dbReference type="AlphaFoldDB" id="A0A834XG36"/>
<evidence type="ECO:0000313" key="1">
    <source>
        <dbReference type="EMBL" id="KAF7843724.1"/>
    </source>
</evidence>
<comment type="caution">
    <text evidence="1">The sequence shown here is derived from an EMBL/GenBank/DDBJ whole genome shotgun (WGS) entry which is preliminary data.</text>
</comment>
<sequence length="58" mass="6722">MAEISTADLMNELVSEREFVDLYEFWQVLRVILSRSLSLRKLLMVFRHPGGGSHSRSI</sequence>
<dbReference type="Proteomes" id="UP000634136">
    <property type="component" value="Unassembled WGS sequence"/>
</dbReference>
<proteinExistence type="predicted"/>
<evidence type="ECO:0000313" key="2">
    <source>
        <dbReference type="Proteomes" id="UP000634136"/>
    </source>
</evidence>